<feature type="domain" description="Gene product 88" evidence="1">
    <location>
        <begin position="16"/>
        <end position="81"/>
    </location>
</feature>
<dbReference type="Pfam" id="PF17338">
    <property type="entry name" value="GP88"/>
    <property type="match status" value="1"/>
</dbReference>
<comment type="caution">
    <text evidence="2">The sequence shown here is derived from an EMBL/GenBank/DDBJ whole genome shotgun (WGS) entry which is preliminary data.</text>
</comment>
<keyword evidence="3" id="KW-1185">Reference proteome</keyword>
<organism evidence="2 3">
    <name type="scientific">Candidatus Magnetobacterium casense</name>
    <dbReference type="NCBI Taxonomy" id="1455061"/>
    <lineage>
        <taxon>Bacteria</taxon>
        <taxon>Pseudomonadati</taxon>
        <taxon>Nitrospirota</taxon>
        <taxon>Thermodesulfovibrionia</taxon>
        <taxon>Thermodesulfovibrionales</taxon>
        <taxon>Candidatus Magnetobacteriaceae</taxon>
        <taxon>Candidatus Magnetobacterium</taxon>
    </lineage>
</organism>
<name>A0ABS6S3Q0_9BACT</name>
<dbReference type="RefSeq" id="WP_218253605.1">
    <property type="nucleotide sequence ID" value="NZ_JABXWD010000406.1"/>
</dbReference>
<dbReference type="InterPro" id="IPR020290">
    <property type="entry name" value="Gp88"/>
</dbReference>
<accession>A0ABS6S3Q0</accession>
<proteinExistence type="predicted"/>
<evidence type="ECO:0000313" key="3">
    <source>
        <dbReference type="Proteomes" id="UP001196980"/>
    </source>
</evidence>
<gene>
    <name evidence="2" type="ORF">HWQ67_15565</name>
</gene>
<sequence>SKAKQSDRGIWFGTPDYFRIHDSGDFWSTKYAEQWFEVAERLPKTKFWSPTRVCLRPDGSVNEKWVNALNAAPDNMIVRPSSLYFEDFPPMIYGLSAGSTAATEVVSKAIWDCPVYKRKKKTCVEAHCRLCWTNPEVPVRYPTHGSEAKRMYRESQEWAEDASAIRGVDHEACFGCLGAIIEPGTPTDAVMSELEDYDLE</sequence>
<dbReference type="EMBL" id="JABXWD010000406">
    <property type="protein sequence ID" value="MBV6342999.1"/>
    <property type="molecule type" value="Genomic_DNA"/>
</dbReference>
<dbReference type="Proteomes" id="UP001196980">
    <property type="component" value="Unassembled WGS sequence"/>
</dbReference>
<evidence type="ECO:0000259" key="1">
    <source>
        <dbReference type="Pfam" id="PF17338"/>
    </source>
</evidence>
<reference evidence="2 3" key="1">
    <citation type="journal article" date="2020" name="J Geophys Res Biogeosci">
        <title>Magnetotaxis as an Adaptation to Enable Bacterial Shuttling of Microbial Sulfur and Sulfur Cycling Across Aquatic Oxic#Anoxic Interfaces.</title>
        <authorList>
            <person name="Li J."/>
            <person name="Liu P."/>
            <person name="Wang J."/>
            <person name="Roberts A.P."/>
            <person name="Pan Y."/>
        </authorList>
    </citation>
    <scope>NUCLEOTIDE SEQUENCE [LARGE SCALE GENOMIC DNA]</scope>
    <source>
        <strain evidence="2 3">MYR-1_YQ</strain>
    </source>
</reference>
<protein>
    <recommendedName>
        <fullName evidence="1">Gene product 88 domain-containing protein</fullName>
    </recommendedName>
</protein>
<feature type="non-terminal residue" evidence="2">
    <location>
        <position position="1"/>
    </location>
</feature>
<evidence type="ECO:0000313" key="2">
    <source>
        <dbReference type="EMBL" id="MBV6342999.1"/>
    </source>
</evidence>